<dbReference type="Proteomes" id="UP000221243">
    <property type="component" value="Segment"/>
</dbReference>
<sequence>MNKPEQYVKDVLTIANIQEITRGVLTSVGLEVLPPVEDGKLNEIVSKVITEEVK</sequence>
<evidence type="ECO:0000313" key="2">
    <source>
        <dbReference type="Proteomes" id="UP000221243"/>
    </source>
</evidence>
<dbReference type="GeneID" id="40075206"/>
<dbReference type="KEGG" id="vg:40075206"/>
<organism evidence="1 2">
    <name type="scientific">Vibrio phage pTD1</name>
    <dbReference type="NCBI Taxonomy" id="1938577"/>
    <lineage>
        <taxon>Viruses</taxon>
        <taxon>Duplodnaviria</taxon>
        <taxon>Heunggongvirae</taxon>
        <taxon>Uroviricota</taxon>
        <taxon>Caudoviricetes</taxon>
        <taxon>Chimalliviridae</taxon>
        <taxon>Gorgonvirinae</taxon>
        <taxon>Tidunavirus</taxon>
        <taxon>Tidunavirus pTD1</taxon>
    </lineage>
</organism>
<name>A0A1Q2U335_9CAUD</name>
<proteinExistence type="predicted"/>
<reference evidence="1 2" key="1">
    <citation type="submission" date="2017-01" db="EMBL/GenBank/DDBJ databases">
        <title>Complete Genome Sequence of Vibrio Parahaemolyticus Bacteriophage pTD1.</title>
        <authorList>
            <person name="Midorikawa Y."/>
            <person name="Sano M."/>
        </authorList>
    </citation>
    <scope>NUCLEOTIDE SEQUENCE [LARGE SCALE GENOMIC DNA]</scope>
    <source>
        <strain evidence="1">PTD1</strain>
    </source>
</reference>
<protein>
    <submittedName>
        <fullName evidence="1">Uncharacterized protein</fullName>
    </submittedName>
</protein>
<dbReference type="EMBL" id="AP017972">
    <property type="protein sequence ID" value="BAW98399.1"/>
    <property type="molecule type" value="Genomic_DNA"/>
</dbReference>
<dbReference type="OrthoDB" id="27978at10239"/>
<dbReference type="RefSeq" id="YP_009599477.1">
    <property type="nucleotide sequence ID" value="NC_041916.1"/>
</dbReference>
<evidence type="ECO:0000313" key="1">
    <source>
        <dbReference type="EMBL" id="BAW98399.1"/>
    </source>
</evidence>
<keyword evidence="2" id="KW-1185">Reference proteome</keyword>
<accession>A0A1Q2U335</accession>